<feature type="region of interest" description="Disordered" evidence="2">
    <location>
        <begin position="270"/>
        <end position="293"/>
    </location>
</feature>
<feature type="region of interest" description="Disordered" evidence="2">
    <location>
        <begin position="1"/>
        <end position="35"/>
    </location>
</feature>
<keyword evidence="5" id="KW-1185">Reference proteome</keyword>
<reference evidence="5" key="1">
    <citation type="submission" date="2016-02" db="EMBL/GenBank/DDBJ databases">
        <title>Draft genome sequence of Microdochium bolleyi, a fungal endophyte of beachgrass.</title>
        <authorList>
            <consortium name="DOE Joint Genome Institute"/>
            <person name="David A.S."/>
            <person name="May G."/>
            <person name="Haridas S."/>
            <person name="Lim J."/>
            <person name="Wang M."/>
            <person name="Labutti K."/>
            <person name="Lipzen A."/>
            <person name="Barry K."/>
            <person name="Grigoriev I.V."/>
        </authorList>
    </citation>
    <scope>NUCLEOTIDE SEQUENCE [LARGE SCALE GENOMIC DNA]</scope>
    <source>
        <strain evidence="5">J235TASD1</strain>
    </source>
</reference>
<accession>A0A136JJI4</accession>
<feature type="non-terminal residue" evidence="4">
    <location>
        <position position="318"/>
    </location>
</feature>
<feature type="compositionally biased region" description="Polar residues" evidence="2">
    <location>
        <begin position="94"/>
        <end position="103"/>
    </location>
</feature>
<dbReference type="Proteomes" id="UP000070501">
    <property type="component" value="Unassembled WGS sequence"/>
</dbReference>
<sequence length="318" mass="34371">MSLRKASSAFGVPKTTLAERVAERRPPPKPKAAATAATVSTAAAAAVGGGGGVAIASPAIVTRRRDDNNSSNDAAAGPQAPQPQLQQQQPIVAGSNQHVPTPSTRYTWTEEEMSQAVEAVQAGGMTVADAAKRFGVPPSNLNSRARGREPKSLKGEVSRLTLRQESLLAEWAGAQAALGFPASKDDVYDLAERVMQKHQHHAGEGPGGGGGVKKLGKQWIVHWQRRWPHVEVLDWKESEVKLKRKRRRGDDDIGNEADVPVGVMLEQDGTIRDRGIQQDQVRSKQSLSVQDELQQQLEQEVNWQPLMNEYNDLAGPTG</sequence>
<dbReference type="InterPro" id="IPR007889">
    <property type="entry name" value="HTH_Psq"/>
</dbReference>
<dbReference type="Gene3D" id="1.10.10.60">
    <property type="entry name" value="Homeodomain-like"/>
    <property type="match status" value="2"/>
</dbReference>
<keyword evidence="1" id="KW-0539">Nucleus</keyword>
<dbReference type="EMBL" id="KQ964245">
    <property type="protein sequence ID" value="KXJ97311.1"/>
    <property type="molecule type" value="Genomic_DNA"/>
</dbReference>
<evidence type="ECO:0000313" key="4">
    <source>
        <dbReference type="EMBL" id="KXJ97311.1"/>
    </source>
</evidence>
<name>A0A136JJI4_9PEZI</name>
<keyword evidence="1" id="KW-0238">DNA-binding</keyword>
<dbReference type="PROSITE" id="PS50960">
    <property type="entry name" value="HTH_PSQ"/>
    <property type="match status" value="1"/>
</dbReference>
<evidence type="ECO:0000259" key="3">
    <source>
        <dbReference type="PROSITE" id="PS50960"/>
    </source>
</evidence>
<gene>
    <name evidence="4" type="ORF">Micbo1qcDRAFT_156145</name>
</gene>
<feature type="domain" description="HTH psq-type" evidence="3">
    <location>
        <begin position="99"/>
        <end position="151"/>
    </location>
</feature>
<dbReference type="GO" id="GO:0003677">
    <property type="term" value="F:DNA binding"/>
    <property type="evidence" value="ECO:0007669"/>
    <property type="project" value="UniProtKB-UniRule"/>
</dbReference>
<dbReference type="InParanoid" id="A0A136JJI4"/>
<dbReference type="Pfam" id="PF05225">
    <property type="entry name" value="HTH_psq"/>
    <property type="match status" value="2"/>
</dbReference>
<dbReference type="AlphaFoldDB" id="A0A136JJI4"/>
<proteinExistence type="predicted"/>
<feature type="region of interest" description="Disordered" evidence="2">
    <location>
        <begin position="58"/>
        <end position="103"/>
    </location>
</feature>
<protein>
    <recommendedName>
        <fullName evidence="3">HTH psq-type domain-containing protein</fullName>
    </recommendedName>
</protein>
<dbReference type="STRING" id="196109.A0A136JJI4"/>
<evidence type="ECO:0000313" key="5">
    <source>
        <dbReference type="Proteomes" id="UP000070501"/>
    </source>
</evidence>
<dbReference type="InterPro" id="IPR009057">
    <property type="entry name" value="Homeodomain-like_sf"/>
</dbReference>
<dbReference type="OrthoDB" id="5396311at2759"/>
<evidence type="ECO:0000256" key="1">
    <source>
        <dbReference type="PROSITE-ProRule" id="PRU00320"/>
    </source>
</evidence>
<dbReference type="SUPFAM" id="SSF46689">
    <property type="entry name" value="Homeodomain-like"/>
    <property type="match status" value="1"/>
</dbReference>
<organism evidence="4 5">
    <name type="scientific">Microdochium bolleyi</name>
    <dbReference type="NCBI Taxonomy" id="196109"/>
    <lineage>
        <taxon>Eukaryota</taxon>
        <taxon>Fungi</taxon>
        <taxon>Dikarya</taxon>
        <taxon>Ascomycota</taxon>
        <taxon>Pezizomycotina</taxon>
        <taxon>Sordariomycetes</taxon>
        <taxon>Xylariomycetidae</taxon>
        <taxon>Xylariales</taxon>
        <taxon>Microdochiaceae</taxon>
        <taxon>Microdochium</taxon>
    </lineage>
</organism>
<feature type="compositionally biased region" description="Low complexity" evidence="2">
    <location>
        <begin position="74"/>
        <end position="90"/>
    </location>
</feature>
<feature type="DNA-binding region" description="H-T-H motif" evidence="1">
    <location>
        <begin position="127"/>
        <end position="147"/>
    </location>
</feature>
<evidence type="ECO:0000256" key="2">
    <source>
        <dbReference type="SAM" id="MobiDB-lite"/>
    </source>
</evidence>
<dbReference type="GO" id="GO:0005634">
    <property type="term" value="C:nucleus"/>
    <property type="evidence" value="ECO:0007669"/>
    <property type="project" value="UniProtKB-SubCell"/>
</dbReference>
<comment type="subcellular location">
    <subcellularLocation>
        <location evidence="1">Nucleus</location>
    </subcellularLocation>
</comment>